<name>A0AAV2YQK9_9STRA</name>
<keyword evidence="1" id="KW-1133">Transmembrane helix</keyword>
<evidence type="ECO:0000313" key="3">
    <source>
        <dbReference type="Proteomes" id="UP001146120"/>
    </source>
</evidence>
<keyword evidence="3" id="KW-1185">Reference proteome</keyword>
<dbReference type="EMBL" id="DAKRPA010000192">
    <property type="protein sequence ID" value="DAZ95736.1"/>
    <property type="molecule type" value="Genomic_DNA"/>
</dbReference>
<reference evidence="2" key="1">
    <citation type="submission" date="2022-11" db="EMBL/GenBank/DDBJ databases">
        <authorList>
            <person name="Morgan W.R."/>
            <person name="Tartar A."/>
        </authorList>
    </citation>
    <scope>NUCLEOTIDE SEQUENCE</scope>
    <source>
        <strain evidence="2">ARSEF 373</strain>
    </source>
</reference>
<reference evidence="2" key="2">
    <citation type="journal article" date="2023" name="Microbiol Resour">
        <title>Decontamination and Annotation of the Draft Genome Sequence of the Oomycete Lagenidium giganteum ARSEF 373.</title>
        <authorList>
            <person name="Morgan W.R."/>
            <person name="Tartar A."/>
        </authorList>
    </citation>
    <scope>NUCLEOTIDE SEQUENCE</scope>
    <source>
        <strain evidence="2">ARSEF 373</strain>
    </source>
</reference>
<dbReference type="Proteomes" id="UP001146120">
    <property type="component" value="Unassembled WGS sequence"/>
</dbReference>
<gene>
    <name evidence="2" type="ORF">N0F65_006333</name>
</gene>
<accession>A0AAV2YQK9</accession>
<organism evidence="2 3">
    <name type="scientific">Lagenidium giganteum</name>
    <dbReference type="NCBI Taxonomy" id="4803"/>
    <lineage>
        <taxon>Eukaryota</taxon>
        <taxon>Sar</taxon>
        <taxon>Stramenopiles</taxon>
        <taxon>Oomycota</taxon>
        <taxon>Peronosporomycetes</taxon>
        <taxon>Pythiales</taxon>
        <taxon>Pythiaceae</taxon>
    </lineage>
</organism>
<evidence type="ECO:0000256" key="1">
    <source>
        <dbReference type="SAM" id="Phobius"/>
    </source>
</evidence>
<feature type="transmembrane region" description="Helical" evidence="1">
    <location>
        <begin position="343"/>
        <end position="361"/>
    </location>
</feature>
<proteinExistence type="predicted"/>
<keyword evidence="1" id="KW-0472">Membrane</keyword>
<feature type="transmembrane region" description="Helical" evidence="1">
    <location>
        <begin position="311"/>
        <end position="331"/>
    </location>
</feature>
<keyword evidence="1" id="KW-0812">Transmembrane</keyword>
<dbReference type="AlphaFoldDB" id="A0AAV2YQK9"/>
<protein>
    <submittedName>
        <fullName evidence="2">Uncharacterized protein</fullName>
    </submittedName>
</protein>
<sequence>MADAAASNNQRQQLSSSIVLRTQSRYLDRIHHRLLPQYFVNPVWRTNQITHFPVRSLLTRRNASLSTTNEPHWELQHQFVCNPRTRQKPLFCNDVWINFRRTCYRDDSNCVNVGVVWVDIMRKLMDTQLRFPDMEVDLTLLSSAEDVQVCKGGLAFIGRRKADVSSIIRHVVTCDTIFVEDYRYEVAIFVTNAIDFYRIVSALRLGGQAYFYLRMVMLFASCYATRAAEEPYACVGVRRQFCAAVRLFARIPSQCIIFGSPIPICCYAVAHFIDAPMTYEMIAQSFTTPMGKYKLHFATFAFLAANQMRNVWFLAITMQLAHWMFVRLRHWSAPKGILGVPDFLLGMCSCLSIVLPLRLLALRDTRILNFQLVNGIWIAPTGSSLWAMNRMAICCWKVRCWMASSLCA</sequence>
<evidence type="ECO:0000313" key="2">
    <source>
        <dbReference type="EMBL" id="DAZ95736.1"/>
    </source>
</evidence>
<comment type="caution">
    <text evidence="2">The sequence shown here is derived from an EMBL/GenBank/DDBJ whole genome shotgun (WGS) entry which is preliminary data.</text>
</comment>